<protein>
    <submittedName>
        <fullName evidence="2">Uncharacterized protein</fullName>
    </submittedName>
</protein>
<name>A0A318EQE5_9FIRM</name>
<feature type="transmembrane region" description="Helical" evidence="1">
    <location>
        <begin position="7"/>
        <end position="24"/>
    </location>
</feature>
<organism evidence="2 3">
    <name type="scientific">Lachnotalea glycerini</name>
    <dbReference type="NCBI Taxonomy" id="1763509"/>
    <lineage>
        <taxon>Bacteria</taxon>
        <taxon>Bacillati</taxon>
        <taxon>Bacillota</taxon>
        <taxon>Clostridia</taxon>
        <taxon>Lachnospirales</taxon>
        <taxon>Lachnospiraceae</taxon>
        <taxon>Lachnotalea</taxon>
    </lineage>
</organism>
<evidence type="ECO:0000313" key="2">
    <source>
        <dbReference type="EMBL" id="PXV93701.1"/>
    </source>
</evidence>
<evidence type="ECO:0000313" key="3">
    <source>
        <dbReference type="Proteomes" id="UP000247523"/>
    </source>
</evidence>
<keyword evidence="1" id="KW-0812">Transmembrane</keyword>
<dbReference type="AlphaFoldDB" id="A0A318EQE5"/>
<comment type="caution">
    <text evidence="2">The sequence shown here is derived from an EMBL/GenBank/DDBJ whole genome shotgun (WGS) entry which is preliminary data.</text>
</comment>
<dbReference type="EMBL" id="QICS01000002">
    <property type="protein sequence ID" value="PXV93701.1"/>
    <property type="molecule type" value="Genomic_DNA"/>
</dbReference>
<dbReference type="RefSeq" id="WP_170122918.1">
    <property type="nucleotide sequence ID" value="NZ_NOKA02000003.1"/>
</dbReference>
<accession>A0A318EQE5</accession>
<keyword evidence="1" id="KW-0472">Membrane</keyword>
<evidence type="ECO:0000256" key="1">
    <source>
        <dbReference type="SAM" id="Phobius"/>
    </source>
</evidence>
<proteinExistence type="predicted"/>
<dbReference type="Proteomes" id="UP000247523">
    <property type="component" value="Unassembled WGS sequence"/>
</dbReference>
<keyword evidence="1" id="KW-1133">Transmembrane helix</keyword>
<sequence>MKRQKRLWFLASIVVMYFALWIVMKLDYKWYGIIIAIIINSIFWVIYESKKEK</sequence>
<reference evidence="2 3" key="1">
    <citation type="submission" date="2018-05" db="EMBL/GenBank/DDBJ databases">
        <title>Genomic Encyclopedia of Type Strains, Phase IV (KMG-IV): sequencing the most valuable type-strain genomes for metagenomic binning, comparative biology and taxonomic classification.</title>
        <authorList>
            <person name="Goeker M."/>
        </authorList>
    </citation>
    <scope>NUCLEOTIDE SEQUENCE [LARGE SCALE GENOMIC DNA]</scope>
    <source>
        <strain evidence="2 3">DSM 28816</strain>
    </source>
</reference>
<gene>
    <name evidence="2" type="ORF">C8E03_102476</name>
</gene>
<feature type="transmembrane region" description="Helical" evidence="1">
    <location>
        <begin position="30"/>
        <end position="47"/>
    </location>
</feature>